<dbReference type="SUPFAM" id="SSF101478">
    <property type="entry name" value="ADP-ribosylglycohydrolase"/>
    <property type="match status" value="1"/>
</dbReference>
<keyword evidence="1" id="KW-0479">Metal-binding</keyword>
<evidence type="ECO:0000313" key="3">
    <source>
        <dbReference type="Proteomes" id="UP000037146"/>
    </source>
</evidence>
<sequence>MSISKYESQIYSGVLGKIIGVYLGRPIEGWTYESIFESFKDVNHFVHRQVGVPLIVPDDDISGTFVFFRALEDYQFNKDLSAAQIGDTWLNYIIENQTVLWWGGLSRSTEHTAFLRLKNGINAPISGSSELNGKSMSEQIGAQIFIDSWAMACPNNPELAVDFARKAASVSHDGIAVDAACLLAHMEASAFEEKNVDRLLTNALSVVNNVELTTVVTDLVQECRNATDWREVREWISMNHGYDKYPGSCPMVTNHLVVIMALFMAGDDFQKSIMIAASAGWDTDCNAGNVGCLNGIRLGLEGLSKGPDYRKSVSDRMYVVSADGGSCVTDAVIETRKIVKAAYALNGEEIPPKMKRYSFEYPGSTQGFTQYEDFLEELATTKIYNYNTISKENGLVIEYDHLAKGNHSTVSLDTFVELESRGKEGTSYFEVLASPSLYSTQEIEVEVLSMNELQPILTFFIDIYDQEDEIQTLYSDSYILEKGNNRLQWSLPHTQGHAIYRLGIRLTSNERIDGRVVIKSIDWNEAPKSFELKKAIELTPSLTPWTTNTTWIKSFMSSADHFNPDYAETFSISHSTNNGVVTIGSKEWKDYCVSSEIIFTNQESAGLVARSSGHRRYYSVLFYKDKMVIGKQKDHEYVNLAQKEFDMKLDARYNVSFSVRGNVLEVMVDGEKRLHAIDDEYCNGSAGFVVNSGAILANGFKVVSS</sequence>
<keyword evidence="2" id="KW-0378">Hydrolase</keyword>
<dbReference type="GO" id="GO:0046872">
    <property type="term" value="F:metal ion binding"/>
    <property type="evidence" value="ECO:0007669"/>
    <property type="project" value="UniProtKB-KW"/>
</dbReference>
<dbReference type="STRING" id="1679170.AC625_16705"/>
<protein>
    <submittedName>
        <fullName evidence="2">ADP-ribosylglycohydrolase</fullName>
    </submittedName>
</protein>
<dbReference type="InterPro" id="IPR005502">
    <property type="entry name" value="Ribosyl_crysJ1"/>
</dbReference>
<dbReference type="GO" id="GO:0016787">
    <property type="term" value="F:hydrolase activity"/>
    <property type="evidence" value="ECO:0007669"/>
    <property type="project" value="UniProtKB-KW"/>
</dbReference>
<feature type="binding site" evidence="1">
    <location>
        <position position="282"/>
    </location>
    <ligand>
        <name>Mg(2+)</name>
        <dbReference type="ChEBI" id="CHEBI:18420"/>
        <label>1</label>
    </ligand>
</feature>
<keyword evidence="1" id="KW-0460">Magnesium</keyword>
<keyword evidence="3" id="KW-1185">Reference proteome</keyword>
<evidence type="ECO:0000313" key="2">
    <source>
        <dbReference type="EMBL" id="KMY50965.1"/>
    </source>
</evidence>
<comment type="cofactor">
    <cofactor evidence="1">
        <name>Mg(2+)</name>
        <dbReference type="ChEBI" id="CHEBI:18420"/>
    </cofactor>
    <text evidence="1">Binds 2 magnesium ions per subunit.</text>
</comment>
<evidence type="ECO:0000256" key="1">
    <source>
        <dbReference type="PIRSR" id="PIRSR605502-1"/>
    </source>
</evidence>
<dbReference type="OrthoDB" id="9761704at2"/>
<dbReference type="Proteomes" id="UP000037146">
    <property type="component" value="Unassembled WGS sequence"/>
</dbReference>
<feature type="binding site" evidence="1">
    <location>
        <position position="59"/>
    </location>
    <ligand>
        <name>Mg(2+)</name>
        <dbReference type="ChEBI" id="CHEBI:18420"/>
        <label>1</label>
    </ligand>
</feature>
<dbReference type="InterPro" id="IPR036705">
    <property type="entry name" value="Ribosyl_crysJ1_sf"/>
</dbReference>
<dbReference type="RefSeq" id="WP_049682314.1">
    <property type="nucleotide sequence ID" value="NZ_LFZW01000001.1"/>
</dbReference>
<reference evidence="3" key="1">
    <citation type="submission" date="2015-07" db="EMBL/GenBank/DDBJ databases">
        <title>Genome sequencing project for genomic taxonomy and phylogenomics of Bacillus-like bacteria.</title>
        <authorList>
            <person name="Liu B."/>
            <person name="Wang J."/>
            <person name="Zhu Y."/>
            <person name="Liu G."/>
            <person name="Chen Q."/>
            <person name="Chen Z."/>
            <person name="Lan J."/>
            <person name="Che J."/>
            <person name="Ge C."/>
            <person name="Shi H."/>
            <person name="Pan Z."/>
            <person name="Liu X."/>
        </authorList>
    </citation>
    <scope>NUCLEOTIDE SEQUENCE [LARGE SCALE GENOMIC DNA]</scope>
    <source>
        <strain evidence="3">FJAT-27997</strain>
    </source>
</reference>
<dbReference type="Gene3D" id="1.10.4080.10">
    <property type="entry name" value="ADP-ribosylation/Crystallin J1"/>
    <property type="match status" value="1"/>
</dbReference>
<dbReference type="Gene3D" id="2.60.120.560">
    <property type="entry name" value="Exo-inulinase, domain 1"/>
    <property type="match status" value="1"/>
</dbReference>
<dbReference type="EMBL" id="LFZW01000001">
    <property type="protein sequence ID" value="KMY50965.1"/>
    <property type="molecule type" value="Genomic_DNA"/>
</dbReference>
<dbReference type="AlphaFoldDB" id="A0A0K9GWD1"/>
<name>A0A0K9GWD1_9BACI</name>
<gene>
    <name evidence="2" type="ORF">AC625_16705</name>
</gene>
<feature type="binding site" evidence="1">
    <location>
        <position position="60"/>
    </location>
    <ligand>
        <name>Mg(2+)</name>
        <dbReference type="ChEBI" id="CHEBI:18420"/>
        <label>1</label>
    </ligand>
</feature>
<organism evidence="2 3">
    <name type="scientific">Peribacillus loiseleuriae</name>
    <dbReference type="NCBI Taxonomy" id="1679170"/>
    <lineage>
        <taxon>Bacteria</taxon>
        <taxon>Bacillati</taxon>
        <taxon>Bacillota</taxon>
        <taxon>Bacilli</taxon>
        <taxon>Bacillales</taxon>
        <taxon>Bacillaceae</taxon>
        <taxon>Peribacillus</taxon>
    </lineage>
</organism>
<proteinExistence type="predicted"/>
<dbReference type="Pfam" id="PF03747">
    <property type="entry name" value="ADP_ribosyl_GH"/>
    <property type="match status" value="1"/>
</dbReference>
<feature type="binding site" evidence="1">
    <location>
        <position position="284"/>
    </location>
    <ligand>
        <name>Mg(2+)</name>
        <dbReference type="ChEBI" id="CHEBI:18420"/>
        <label>1</label>
    </ligand>
</feature>
<accession>A0A0K9GWD1</accession>
<dbReference type="PATRIC" id="fig|1679170.3.peg.3795"/>
<comment type="caution">
    <text evidence="2">The sequence shown here is derived from an EMBL/GenBank/DDBJ whole genome shotgun (WGS) entry which is preliminary data.</text>
</comment>